<dbReference type="EMBL" id="JBJJXI010000051">
    <property type="protein sequence ID" value="KAL3400379.1"/>
    <property type="molecule type" value="Genomic_DNA"/>
</dbReference>
<evidence type="ECO:0000313" key="1">
    <source>
        <dbReference type="EMBL" id="KAL3400379.1"/>
    </source>
</evidence>
<proteinExistence type="predicted"/>
<evidence type="ECO:0000313" key="2">
    <source>
        <dbReference type="Proteomes" id="UP001627154"/>
    </source>
</evidence>
<reference evidence="1 2" key="1">
    <citation type="journal article" date="2024" name="bioRxiv">
        <title>A reference genome for Trichogramma kaykai: A tiny desert-dwelling parasitoid wasp with competing sex-ratio distorters.</title>
        <authorList>
            <person name="Culotta J."/>
            <person name="Lindsey A.R."/>
        </authorList>
    </citation>
    <scope>NUCLEOTIDE SEQUENCE [LARGE SCALE GENOMIC DNA]</scope>
    <source>
        <strain evidence="1 2">KSX58</strain>
    </source>
</reference>
<organism evidence="1 2">
    <name type="scientific">Trichogramma kaykai</name>
    <dbReference type="NCBI Taxonomy" id="54128"/>
    <lineage>
        <taxon>Eukaryota</taxon>
        <taxon>Metazoa</taxon>
        <taxon>Ecdysozoa</taxon>
        <taxon>Arthropoda</taxon>
        <taxon>Hexapoda</taxon>
        <taxon>Insecta</taxon>
        <taxon>Pterygota</taxon>
        <taxon>Neoptera</taxon>
        <taxon>Endopterygota</taxon>
        <taxon>Hymenoptera</taxon>
        <taxon>Apocrita</taxon>
        <taxon>Proctotrupomorpha</taxon>
        <taxon>Chalcidoidea</taxon>
        <taxon>Trichogrammatidae</taxon>
        <taxon>Trichogramma</taxon>
    </lineage>
</organism>
<comment type="caution">
    <text evidence="1">The sequence shown here is derived from an EMBL/GenBank/DDBJ whole genome shotgun (WGS) entry which is preliminary data.</text>
</comment>
<keyword evidence="2" id="KW-1185">Reference proteome</keyword>
<protein>
    <submittedName>
        <fullName evidence="1">Uncharacterized protein</fullName>
    </submittedName>
</protein>
<dbReference type="AlphaFoldDB" id="A0ABD2X6A8"/>
<gene>
    <name evidence="1" type="ORF">TKK_006245</name>
</gene>
<name>A0ABD2X6A8_9HYME</name>
<accession>A0ABD2X6A8</accession>
<sequence length="94" mass="10880">MRWPSPDKAAQAALAREFHVEVQVTRGADSVLFVFFLARPSAKCAKTYWPEPYRKLERIPSCNFKWLGTMTKSMVIGHAWIFLIKKFESQSSTR</sequence>
<dbReference type="Proteomes" id="UP001627154">
    <property type="component" value="Unassembled WGS sequence"/>
</dbReference>